<dbReference type="InterPro" id="IPR008313">
    <property type="entry name" value="GH125"/>
</dbReference>
<dbReference type="PANTHER" id="PTHR31047:SF1">
    <property type="entry name" value="DUF1237 DOMAIN-CONTAINING PROTEIN"/>
    <property type="match status" value="1"/>
</dbReference>
<evidence type="ECO:0008006" key="4">
    <source>
        <dbReference type="Google" id="ProtNLM"/>
    </source>
</evidence>
<name>A0ABR3ZVS1_9LECA</name>
<keyword evidence="3" id="KW-1185">Reference proteome</keyword>
<feature type="signal peptide" evidence="1">
    <location>
        <begin position="1"/>
        <end position="23"/>
    </location>
</feature>
<dbReference type="EMBL" id="JBEFKJ010000042">
    <property type="protein sequence ID" value="KAL2037255.1"/>
    <property type="molecule type" value="Genomic_DNA"/>
</dbReference>
<dbReference type="SUPFAM" id="SSF48208">
    <property type="entry name" value="Six-hairpin glycosidases"/>
    <property type="match status" value="1"/>
</dbReference>
<dbReference type="PIRSF" id="PIRSF028846">
    <property type="entry name" value="UCP028846"/>
    <property type="match status" value="1"/>
</dbReference>
<dbReference type="InterPro" id="IPR012341">
    <property type="entry name" value="6hp_glycosidase-like_sf"/>
</dbReference>
<accession>A0ABR3ZVS1</accession>
<proteinExistence type="predicted"/>
<sequence length="541" mass="61092">MYPRLPASLYLLLFSPLLQVVQPIPVPPPAQRCPIYAHYATERHDGQVDVSPGKHQLPFQRPSTECRTYYSHEVEGAIKRLRPKIKDPDLFRLFENAFPNTLDTAVRWKGFAWENGTEGTFTDEDLAFVITGDIDAMWLRDSANQILSYLPVLEPSSDPKSLAALFRGVINVQSRYIKITPYCHAFQPPPESQLPLPFNGAYMQNTVHMFGQVGYDQKKTFDCKWELDSLASFLQISSDYYNATGDIGPFKKYTWVDTVKVILDAVEAMRTATYTADGHIAPSGYTMVGRTNRATETTSNDGLGNPVIWTGMIRSTFRPSDDATIFQYLIPSNMMFARYLETALVIMQDIDTLKSRQLSERMREMAAEIRAGITKYGIISHPLLGAIFAFEVDGYGSQNLMDDANLPSLLSASMMGYVNSRDEVYQNTRMFALSEMNPYWAFGEVFNAIGGPHNGPTKGWPLAGIVRILTSEDASGQEIRNELRQILNTTDGLGLIHETVNSWNARDWSRQWFGWANGMFGQMILDLEQRMPHLLAESYQN</sequence>
<dbReference type="Pfam" id="PF06824">
    <property type="entry name" value="Glyco_hydro_125"/>
    <property type="match status" value="1"/>
</dbReference>
<feature type="chain" id="PRO_5045123576" description="Glycoside hydrolase family 125 protein" evidence="1">
    <location>
        <begin position="24"/>
        <end position="541"/>
    </location>
</feature>
<gene>
    <name evidence="2" type="ORF">N7G274_009944</name>
</gene>
<reference evidence="2 3" key="1">
    <citation type="submission" date="2024-09" db="EMBL/GenBank/DDBJ databases">
        <title>Rethinking Asexuality: The Enigmatic Case of Functional Sexual Genes in Lepraria (Stereocaulaceae).</title>
        <authorList>
            <person name="Doellman M."/>
            <person name="Sun Y."/>
            <person name="Barcenas-Pena A."/>
            <person name="Lumbsch H.T."/>
            <person name="Grewe F."/>
        </authorList>
    </citation>
    <scope>NUCLEOTIDE SEQUENCE [LARGE SCALE GENOMIC DNA]</scope>
    <source>
        <strain evidence="2 3">Mercado 3170</strain>
    </source>
</reference>
<keyword evidence="1" id="KW-0732">Signal</keyword>
<dbReference type="InterPro" id="IPR008928">
    <property type="entry name" value="6-hairpin_glycosidase_sf"/>
</dbReference>
<comment type="caution">
    <text evidence="2">The sequence shown here is derived from an EMBL/GenBank/DDBJ whole genome shotgun (WGS) entry which is preliminary data.</text>
</comment>
<evidence type="ECO:0000313" key="3">
    <source>
        <dbReference type="Proteomes" id="UP001590950"/>
    </source>
</evidence>
<evidence type="ECO:0000313" key="2">
    <source>
        <dbReference type="EMBL" id="KAL2037255.1"/>
    </source>
</evidence>
<dbReference type="Proteomes" id="UP001590950">
    <property type="component" value="Unassembled WGS sequence"/>
</dbReference>
<dbReference type="PANTHER" id="PTHR31047">
    <property type="entry name" value="MEIOTICALLY UP-REGULATED GENE 157 PROTEIN"/>
    <property type="match status" value="1"/>
</dbReference>
<dbReference type="Gene3D" id="1.50.10.10">
    <property type="match status" value="1"/>
</dbReference>
<organism evidence="2 3">
    <name type="scientific">Stereocaulon virgatum</name>
    <dbReference type="NCBI Taxonomy" id="373712"/>
    <lineage>
        <taxon>Eukaryota</taxon>
        <taxon>Fungi</taxon>
        <taxon>Dikarya</taxon>
        <taxon>Ascomycota</taxon>
        <taxon>Pezizomycotina</taxon>
        <taxon>Lecanoromycetes</taxon>
        <taxon>OSLEUM clade</taxon>
        <taxon>Lecanoromycetidae</taxon>
        <taxon>Lecanorales</taxon>
        <taxon>Lecanorineae</taxon>
        <taxon>Stereocaulaceae</taxon>
        <taxon>Stereocaulon</taxon>
    </lineage>
</organism>
<protein>
    <recommendedName>
        <fullName evidence="4">Glycoside hydrolase family 125 protein</fullName>
    </recommendedName>
</protein>
<dbReference type="SMART" id="SM01149">
    <property type="entry name" value="DUF1237"/>
    <property type="match status" value="1"/>
</dbReference>
<evidence type="ECO:0000256" key="1">
    <source>
        <dbReference type="SAM" id="SignalP"/>
    </source>
</evidence>